<comment type="caution">
    <text evidence="1">The sequence shown here is derived from an EMBL/GenBank/DDBJ whole genome shotgun (WGS) entry which is preliminary data.</text>
</comment>
<evidence type="ECO:0000313" key="2">
    <source>
        <dbReference type="Proteomes" id="UP001055879"/>
    </source>
</evidence>
<proteinExistence type="predicted"/>
<accession>A0ACB9B062</accession>
<evidence type="ECO:0000313" key="1">
    <source>
        <dbReference type="EMBL" id="KAI3715565.1"/>
    </source>
</evidence>
<dbReference type="EMBL" id="CM042053">
    <property type="protein sequence ID" value="KAI3715565.1"/>
    <property type="molecule type" value="Genomic_DNA"/>
</dbReference>
<sequence>MNPRQIKPVRVMISQKTLRECKVNHKPHVLKVFSNLAHSFVNHPRTNEGSEQLGGRICNVMENKFLK</sequence>
<reference evidence="2" key="1">
    <citation type="journal article" date="2022" name="Mol. Ecol. Resour.">
        <title>The genomes of chicory, endive, great burdock and yacon provide insights into Asteraceae palaeo-polyploidization history and plant inulin production.</title>
        <authorList>
            <person name="Fan W."/>
            <person name="Wang S."/>
            <person name="Wang H."/>
            <person name="Wang A."/>
            <person name="Jiang F."/>
            <person name="Liu H."/>
            <person name="Zhao H."/>
            <person name="Xu D."/>
            <person name="Zhang Y."/>
        </authorList>
    </citation>
    <scope>NUCLEOTIDE SEQUENCE [LARGE SCALE GENOMIC DNA]</scope>
    <source>
        <strain evidence="2">cv. Niubang</strain>
    </source>
</reference>
<reference evidence="1 2" key="2">
    <citation type="journal article" date="2022" name="Mol. Ecol. Resour.">
        <title>The genomes of chicory, endive, great burdock and yacon provide insights into Asteraceae paleo-polyploidization history and plant inulin production.</title>
        <authorList>
            <person name="Fan W."/>
            <person name="Wang S."/>
            <person name="Wang H."/>
            <person name="Wang A."/>
            <person name="Jiang F."/>
            <person name="Liu H."/>
            <person name="Zhao H."/>
            <person name="Xu D."/>
            <person name="Zhang Y."/>
        </authorList>
    </citation>
    <scope>NUCLEOTIDE SEQUENCE [LARGE SCALE GENOMIC DNA]</scope>
    <source>
        <strain evidence="2">cv. Niubang</strain>
    </source>
</reference>
<gene>
    <name evidence="1" type="ORF">L6452_22551</name>
</gene>
<protein>
    <submittedName>
        <fullName evidence="1">Uncharacterized protein</fullName>
    </submittedName>
</protein>
<name>A0ACB9B062_ARCLA</name>
<keyword evidence="2" id="KW-1185">Reference proteome</keyword>
<organism evidence="1 2">
    <name type="scientific">Arctium lappa</name>
    <name type="common">Greater burdock</name>
    <name type="synonym">Lappa major</name>
    <dbReference type="NCBI Taxonomy" id="4217"/>
    <lineage>
        <taxon>Eukaryota</taxon>
        <taxon>Viridiplantae</taxon>
        <taxon>Streptophyta</taxon>
        <taxon>Embryophyta</taxon>
        <taxon>Tracheophyta</taxon>
        <taxon>Spermatophyta</taxon>
        <taxon>Magnoliopsida</taxon>
        <taxon>eudicotyledons</taxon>
        <taxon>Gunneridae</taxon>
        <taxon>Pentapetalae</taxon>
        <taxon>asterids</taxon>
        <taxon>campanulids</taxon>
        <taxon>Asterales</taxon>
        <taxon>Asteraceae</taxon>
        <taxon>Carduoideae</taxon>
        <taxon>Cardueae</taxon>
        <taxon>Arctiinae</taxon>
        <taxon>Arctium</taxon>
    </lineage>
</organism>
<dbReference type="Proteomes" id="UP001055879">
    <property type="component" value="Linkage Group LG07"/>
</dbReference>